<name>A0AAN8XTZ9_HALRR</name>
<dbReference type="EMBL" id="JAXCGZ010000562">
    <property type="protein sequence ID" value="KAK7085814.1"/>
    <property type="molecule type" value="Genomic_DNA"/>
</dbReference>
<dbReference type="AlphaFoldDB" id="A0AAN8XTZ9"/>
<proteinExistence type="predicted"/>
<organism evidence="2 3">
    <name type="scientific">Halocaridina rubra</name>
    <name type="common">Hawaiian red shrimp</name>
    <dbReference type="NCBI Taxonomy" id="373956"/>
    <lineage>
        <taxon>Eukaryota</taxon>
        <taxon>Metazoa</taxon>
        <taxon>Ecdysozoa</taxon>
        <taxon>Arthropoda</taxon>
        <taxon>Crustacea</taxon>
        <taxon>Multicrustacea</taxon>
        <taxon>Malacostraca</taxon>
        <taxon>Eumalacostraca</taxon>
        <taxon>Eucarida</taxon>
        <taxon>Decapoda</taxon>
        <taxon>Pleocyemata</taxon>
        <taxon>Caridea</taxon>
        <taxon>Atyoidea</taxon>
        <taxon>Atyidae</taxon>
        <taxon>Halocaridina</taxon>
    </lineage>
</organism>
<evidence type="ECO:0000256" key="1">
    <source>
        <dbReference type="SAM" id="SignalP"/>
    </source>
</evidence>
<sequence>MAPSSATPSASLCLLVLNLVASGRTFSSRVILRENGYEGVLIAVDERVPLSKCQEIAFHTVF</sequence>
<feature type="signal peptide" evidence="1">
    <location>
        <begin position="1"/>
        <end position="23"/>
    </location>
</feature>
<accession>A0AAN8XTZ9</accession>
<protein>
    <recommendedName>
        <fullName evidence="4">Secreted protein</fullName>
    </recommendedName>
</protein>
<keyword evidence="1" id="KW-0732">Signal</keyword>
<dbReference type="Proteomes" id="UP001381693">
    <property type="component" value="Unassembled WGS sequence"/>
</dbReference>
<evidence type="ECO:0000313" key="3">
    <source>
        <dbReference type="Proteomes" id="UP001381693"/>
    </source>
</evidence>
<feature type="chain" id="PRO_5042928969" description="Secreted protein" evidence="1">
    <location>
        <begin position="24"/>
        <end position="62"/>
    </location>
</feature>
<reference evidence="2 3" key="1">
    <citation type="submission" date="2023-11" db="EMBL/GenBank/DDBJ databases">
        <title>Halocaridina rubra genome assembly.</title>
        <authorList>
            <person name="Smith C."/>
        </authorList>
    </citation>
    <scope>NUCLEOTIDE SEQUENCE [LARGE SCALE GENOMIC DNA]</scope>
    <source>
        <strain evidence="2">EP-1</strain>
        <tissue evidence="2">Whole</tissue>
    </source>
</reference>
<comment type="caution">
    <text evidence="2">The sequence shown here is derived from an EMBL/GenBank/DDBJ whole genome shotgun (WGS) entry which is preliminary data.</text>
</comment>
<evidence type="ECO:0008006" key="4">
    <source>
        <dbReference type="Google" id="ProtNLM"/>
    </source>
</evidence>
<evidence type="ECO:0000313" key="2">
    <source>
        <dbReference type="EMBL" id="KAK7085814.1"/>
    </source>
</evidence>
<gene>
    <name evidence="2" type="ORF">SK128_004676</name>
</gene>
<keyword evidence="3" id="KW-1185">Reference proteome</keyword>